<keyword evidence="3" id="KW-1185">Reference proteome</keyword>
<sequence length="318" mass="35511">MVSAVDFIEQWLPGYDGTQFYTRTYAATFPKAIVLFVHGFAEHIGRYQHSHARYPARHITVFAFDLRGYGRTALDTEHKSKDSAYGKTNWDWQLRDIEFFGQYVAKQYPGTPLYLMGHSAGGAAVLAYYTRDKAPPSTEGKGLFKAVIASSPCLVLTHPKPKIIRWTGAKLALIRPYQLIPADVGVENITRNQAVRDEYLKDPLIRRTGSLKGLDDMLTGGEKLLSGDYARWPKDLPLFIIHGTADEVTSCEASREFYEKVSAEDKKISIYEGGFHELVHEPDGMSDRLVNECVAWVEAHCPPKSPSATGTPAPEAKL</sequence>
<dbReference type="InParanoid" id="K5VPJ4"/>
<dbReference type="InterPro" id="IPR022742">
    <property type="entry name" value="Hydrolase_4"/>
</dbReference>
<evidence type="ECO:0000259" key="1">
    <source>
        <dbReference type="Pfam" id="PF12146"/>
    </source>
</evidence>
<dbReference type="HOGENOM" id="CLU_026209_5_2_1"/>
<dbReference type="PANTHER" id="PTHR11614">
    <property type="entry name" value="PHOSPHOLIPASE-RELATED"/>
    <property type="match status" value="1"/>
</dbReference>
<dbReference type="RefSeq" id="XP_007398050.1">
    <property type="nucleotide sequence ID" value="XM_007397988.1"/>
</dbReference>
<dbReference type="InterPro" id="IPR029058">
    <property type="entry name" value="AB_hydrolase_fold"/>
</dbReference>
<dbReference type="KEGG" id="pco:PHACADRAFT_259675"/>
<evidence type="ECO:0000313" key="2">
    <source>
        <dbReference type="EMBL" id="EKM53358.1"/>
    </source>
</evidence>
<dbReference type="Pfam" id="PF12146">
    <property type="entry name" value="Hydrolase_4"/>
    <property type="match status" value="1"/>
</dbReference>
<proteinExistence type="predicted"/>
<dbReference type="SUPFAM" id="SSF53474">
    <property type="entry name" value="alpha/beta-Hydrolases"/>
    <property type="match status" value="1"/>
</dbReference>
<reference evidence="2 3" key="1">
    <citation type="journal article" date="2012" name="BMC Genomics">
        <title>Comparative genomics of the white-rot fungi, Phanerochaete carnosa and P. chrysosporium, to elucidate the genetic basis of the distinct wood types they colonize.</title>
        <authorList>
            <person name="Suzuki H."/>
            <person name="MacDonald J."/>
            <person name="Syed K."/>
            <person name="Salamov A."/>
            <person name="Hori C."/>
            <person name="Aerts A."/>
            <person name="Henrissat B."/>
            <person name="Wiebenga A."/>
            <person name="vanKuyk P.A."/>
            <person name="Barry K."/>
            <person name="Lindquist E."/>
            <person name="LaButti K."/>
            <person name="Lapidus A."/>
            <person name="Lucas S."/>
            <person name="Coutinho P."/>
            <person name="Gong Y."/>
            <person name="Samejima M."/>
            <person name="Mahadevan R."/>
            <person name="Abou-Zaid M."/>
            <person name="de Vries R.P."/>
            <person name="Igarashi K."/>
            <person name="Yadav J.S."/>
            <person name="Grigoriev I.V."/>
            <person name="Master E.R."/>
        </authorList>
    </citation>
    <scope>NUCLEOTIDE SEQUENCE [LARGE SCALE GENOMIC DNA]</scope>
    <source>
        <strain evidence="2 3">HHB-10118-sp</strain>
    </source>
</reference>
<dbReference type="STRING" id="650164.K5VPJ4"/>
<feature type="domain" description="Serine aminopeptidase S33" evidence="1">
    <location>
        <begin position="30"/>
        <end position="283"/>
    </location>
</feature>
<dbReference type="EMBL" id="JH930474">
    <property type="protein sequence ID" value="EKM53358.1"/>
    <property type="molecule type" value="Genomic_DNA"/>
</dbReference>
<dbReference type="OrthoDB" id="10249433at2759"/>
<accession>K5VPJ4</accession>
<dbReference type="GeneID" id="18917490"/>
<protein>
    <recommendedName>
        <fullName evidence="1">Serine aminopeptidase S33 domain-containing protein</fullName>
    </recommendedName>
</protein>
<organism evidence="2 3">
    <name type="scientific">Phanerochaete carnosa (strain HHB-10118-sp)</name>
    <name type="common">White-rot fungus</name>
    <name type="synonym">Peniophora carnosa</name>
    <dbReference type="NCBI Taxonomy" id="650164"/>
    <lineage>
        <taxon>Eukaryota</taxon>
        <taxon>Fungi</taxon>
        <taxon>Dikarya</taxon>
        <taxon>Basidiomycota</taxon>
        <taxon>Agaricomycotina</taxon>
        <taxon>Agaricomycetes</taxon>
        <taxon>Polyporales</taxon>
        <taxon>Phanerochaetaceae</taxon>
        <taxon>Phanerochaete</taxon>
    </lineage>
</organism>
<name>K5VPJ4_PHACS</name>
<dbReference type="InterPro" id="IPR051044">
    <property type="entry name" value="MAG_DAG_Lipase"/>
</dbReference>
<dbReference type="Proteomes" id="UP000008370">
    <property type="component" value="Unassembled WGS sequence"/>
</dbReference>
<dbReference type="Gene3D" id="3.40.50.1820">
    <property type="entry name" value="alpha/beta hydrolase"/>
    <property type="match status" value="1"/>
</dbReference>
<gene>
    <name evidence="2" type="ORF">PHACADRAFT_259675</name>
</gene>
<dbReference type="AlphaFoldDB" id="K5VPJ4"/>
<evidence type="ECO:0000313" key="3">
    <source>
        <dbReference type="Proteomes" id="UP000008370"/>
    </source>
</evidence>
<dbReference type="FunCoup" id="K5VPJ4">
    <property type="interactions" value="127"/>
</dbReference>